<protein>
    <submittedName>
        <fullName evidence="2">Uncharacterized protein</fullName>
    </submittedName>
</protein>
<accession>A0ABT9JP82</accession>
<feature type="transmembrane region" description="Helical" evidence="1">
    <location>
        <begin position="50"/>
        <end position="68"/>
    </location>
</feature>
<keyword evidence="1" id="KW-1133">Transmembrane helix</keyword>
<keyword evidence="3" id="KW-1185">Reference proteome</keyword>
<organism evidence="2 3">
    <name type="scientific">Methylophilus aquaticus</name>
    <dbReference type="NCBI Taxonomy" id="1971610"/>
    <lineage>
        <taxon>Bacteria</taxon>
        <taxon>Pseudomonadati</taxon>
        <taxon>Pseudomonadota</taxon>
        <taxon>Betaproteobacteria</taxon>
        <taxon>Nitrosomonadales</taxon>
        <taxon>Methylophilaceae</taxon>
        <taxon>Methylophilus</taxon>
    </lineage>
</organism>
<dbReference type="RefSeq" id="WP_306388088.1">
    <property type="nucleotide sequence ID" value="NZ_JAVCAP010000001.1"/>
</dbReference>
<dbReference type="Proteomes" id="UP001225906">
    <property type="component" value="Unassembled WGS sequence"/>
</dbReference>
<dbReference type="EMBL" id="JAVCAP010000001">
    <property type="protein sequence ID" value="MDP8566382.1"/>
    <property type="molecule type" value="Genomic_DNA"/>
</dbReference>
<feature type="transmembrane region" description="Helical" evidence="1">
    <location>
        <begin position="214"/>
        <end position="234"/>
    </location>
</feature>
<name>A0ABT9JP82_9PROT</name>
<keyword evidence="1" id="KW-0472">Membrane</keyword>
<proteinExistence type="predicted"/>
<evidence type="ECO:0000313" key="3">
    <source>
        <dbReference type="Proteomes" id="UP001225906"/>
    </source>
</evidence>
<evidence type="ECO:0000256" key="1">
    <source>
        <dbReference type="SAM" id="Phobius"/>
    </source>
</evidence>
<evidence type="ECO:0000313" key="2">
    <source>
        <dbReference type="EMBL" id="MDP8566382.1"/>
    </source>
</evidence>
<feature type="transmembrane region" description="Helical" evidence="1">
    <location>
        <begin position="166"/>
        <end position="187"/>
    </location>
</feature>
<feature type="transmembrane region" description="Helical" evidence="1">
    <location>
        <begin position="134"/>
        <end position="154"/>
    </location>
</feature>
<keyword evidence="1" id="KW-0812">Transmembrane</keyword>
<feature type="transmembrane region" description="Helical" evidence="1">
    <location>
        <begin position="80"/>
        <end position="98"/>
    </location>
</feature>
<feature type="transmembrane region" description="Helical" evidence="1">
    <location>
        <begin position="20"/>
        <end position="38"/>
    </location>
</feature>
<comment type="caution">
    <text evidence="2">The sequence shown here is derived from an EMBL/GenBank/DDBJ whole genome shotgun (WGS) entry which is preliminary data.</text>
</comment>
<reference evidence="3" key="1">
    <citation type="journal article" date="2019" name="Int. J. Syst. Evol. Microbiol.">
        <title>The Global Catalogue of Microorganisms (GCM) 10K type strain sequencing project: providing services to taxonomists for standard genome sequencing and annotation.</title>
        <authorList>
            <consortium name="The Broad Institute Genomics Platform"/>
            <consortium name="The Broad Institute Genome Sequencing Center for Infectious Disease"/>
            <person name="Wu L."/>
            <person name="Ma J."/>
        </authorList>
    </citation>
    <scope>NUCLEOTIDE SEQUENCE [LARGE SCALE GENOMIC DNA]</scope>
    <source>
        <strain evidence="3">VKM B-3159</strain>
    </source>
</reference>
<gene>
    <name evidence="2" type="ORF">Q9291_00845</name>
</gene>
<sequence length="239" mass="27734">MMTHMFSRLAQLLAKKQRQVYWLPIVLLMVAFGCKILSPAHYARWIQEDGVLESIQLLCFLLTTYMSIRVSLHLLSMTRYMAGLLWGLFALACLFISMEEISWGQRFFEIQPAVDKTVNLQGETNLHNHKHLQIWFLFGYLLIGLVGSVGIKVFRQLHWLLPSPTLLWYFLPVFLFYLHLLIGAGIASDYGIQWLVPARSLLHPQLLLYKDQEVIEVLLGLGFFMHACFVYADLKWRAS</sequence>